<evidence type="ECO:0000259" key="11">
    <source>
        <dbReference type="Pfam" id="PF00593"/>
    </source>
</evidence>
<feature type="domain" description="TonB-dependent receptor-like beta-barrel" evidence="11">
    <location>
        <begin position="218"/>
        <end position="651"/>
    </location>
</feature>
<dbReference type="OrthoDB" id="5332150at2"/>
<evidence type="ECO:0000259" key="12">
    <source>
        <dbReference type="Pfam" id="PF07715"/>
    </source>
</evidence>
<proteinExistence type="inferred from homology"/>
<protein>
    <submittedName>
        <fullName evidence="13">Iron complex outermembrane recepter protein</fullName>
    </submittedName>
</protein>
<evidence type="ECO:0000313" key="13">
    <source>
        <dbReference type="EMBL" id="SMC08462.1"/>
    </source>
</evidence>
<dbReference type="PANTHER" id="PTHR30069">
    <property type="entry name" value="TONB-DEPENDENT OUTER MEMBRANE RECEPTOR"/>
    <property type="match status" value="1"/>
</dbReference>
<keyword evidence="2 8" id="KW-0813">Transport</keyword>
<dbReference type="Pfam" id="PF07715">
    <property type="entry name" value="Plug"/>
    <property type="match status" value="1"/>
</dbReference>
<dbReference type="SUPFAM" id="SSF56935">
    <property type="entry name" value="Porins"/>
    <property type="match status" value="1"/>
</dbReference>
<organism evidence="13 14">
    <name type="scientific">Nitratiruptor tergarcus DSM 16512</name>
    <dbReference type="NCBI Taxonomy" id="1069081"/>
    <lineage>
        <taxon>Bacteria</taxon>
        <taxon>Pseudomonadati</taxon>
        <taxon>Campylobacterota</taxon>
        <taxon>Epsilonproteobacteria</taxon>
        <taxon>Nautiliales</taxon>
        <taxon>Nitratiruptoraceae</taxon>
        <taxon>Nitratiruptor</taxon>
    </lineage>
</organism>
<keyword evidence="6 8" id="KW-0472">Membrane</keyword>
<keyword evidence="14" id="KW-1185">Reference proteome</keyword>
<keyword evidence="5 9" id="KW-0798">TonB box</keyword>
<keyword evidence="10" id="KW-0732">Signal</keyword>
<evidence type="ECO:0000256" key="5">
    <source>
        <dbReference type="ARBA" id="ARBA00023077"/>
    </source>
</evidence>
<evidence type="ECO:0000256" key="9">
    <source>
        <dbReference type="RuleBase" id="RU003357"/>
    </source>
</evidence>
<evidence type="ECO:0000313" key="14">
    <source>
        <dbReference type="Proteomes" id="UP000192602"/>
    </source>
</evidence>
<dbReference type="PROSITE" id="PS52016">
    <property type="entry name" value="TONB_DEPENDENT_REC_3"/>
    <property type="match status" value="1"/>
</dbReference>
<feature type="signal peptide" evidence="10">
    <location>
        <begin position="1"/>
        <end position="17"/>
    </location>
</feature>
<dbReference type="GO" id="GO:0015344">
    <property type="term" value="F:siderophore uptake transmembrane transporter activity"/>
    <property type="evidence" value="ECO:0007669"/>
    <property type="project" value="TreeGrafter"/>
</dbReference>
<feature type="chain" id="PRO_5012009173" evidence="10">
    <location>
        <begin position="18"/>
        <end position="691"/>
    </location>
</feature>
<name>A0A1W1WQG3_9BACT</name>
<dbReference type="Gene3D" id="2.170.130.10">
    <property type="entry name" value="TonB-dependent receptor, plug domain"/>
    <property type="match status" value="1"/>
</dbReference>
<evidence type="ECO:0000256" key="1">
    <source>
        <dbReference type="ARBA" id="ARBA00004571"/>
    </source>
</evidence>
<dbReference type="InterPro" id="IPR037066">
    <property type="entry name" value="Plug_dom_sf"/>
</dbReference>
<sequence length="691" mass="77486">MKKSLLLFLTLSMTLFADISVEKVVVEQSALQAQTDVQADEVKFTRQQDLAEILSSYVPEINMVRASAIGNDIVLRGFKRDDINVLIDGAKIYGACPNRMDPPAMHISIADIQKVEVAEGPFDVENFGSMGGRVNVLTADPQEGFNGEGDITIGSYGYNKFDAKIEGGDEKLKFSLGVSRENSEQYEDGSGKTLVEQNWDRLGKSDPNAYQEIYKNIDAYTRATIQTKAIYDIDDNQRIKLSLYSDKATDVLYPAFQMDAQLDKTLMLNGSYIIKNLGDFSKELLVQGYYSTVTHDMGTEFRNAAVMMGGKMYRTHHVKSRIEGLKIKNSFLVADILWQVGVDGSLRNWNGICLSEPSKKPRQVRIPDVDTKNRALFVKASKTFDKLTVGAGARFDSTDIDANNLHHPTIANIAPIQNYYKGHTSRSYNDISANLKLDYKLDESSSVYVALGQGIRVPDAQELYFIGFMMGNWSRKGNPNLQETKNRELDIGLKTTLFDTELEASIFYSDLKDYIYGYRTNRGNKDPKKYYLTWTNIDAHLYGGSLSLRRSLGDYMMIEGAISYQKGKKDDTIAGQTDDDLAQIPPLHVRVALSYDDGEYYVMVEELASAGWKDYDSDNGERAIGGWGVMNVKASKDLSDTISLNVGIDNIFDKTYAVNNTYIGRSLIGWRNPVLINEPGRFIYANLTMRF</sequence>
<evidence type="ECO:0000256" key="10">
    <source>
        <dbReference type="SAM" id="SignalP"/>
    </source>
</evidence>
<keyword evidence="4 8" id="KW-0812">Transmembrane</keyword>
<dbReference type="STRING" id="1069081.SAMN05660197_0214"/>
<evidence type="ECO:0000256" key="7">
    <source>
        <dbReference type="ARBA" id="ARBA00023237"/>
    </source>
</evidence>
<dbReference type="PANTHER" id="PTHR30069:SF49">
    <property type="entry name" value="OUTER MEMBRANE PROTEIN C"/>
    <property type="match status" value="1"/>
</dbReference>
<dbReference type="Pfam" id="PF00593">
    <property type="entry name" value="TonB_dep_Rec_b-barrel"/>
    <property type="match status" value="1"/>
</dbReference>
<evidence type="ECO:0000256" key="8">
    <source>
        <dbReference type="PROSITE-ProRule" id="PRU01360"/>
    </source>
</evidence>
<dbReference type="InterPro" id="IPR000531">
    <property type="entry name" value="Beta-barrel_TonB"/>
</dbReference>
<reference evidence="14" key="1">
    <citation type="submission" date="2017-04" db="EMBL/GenBank/DDBJ databases">
        <authorList>
            <person name="Varghese N."/>
            <person name="Submissions S."/>
        </authorList>
    </citation>
    <scope>NUCLEOTIDE SEQUENCE [LARGE SCALE GENOMIC DNA]</scope>
    <source>
        <strain evidence="14">DSM 16512</strain>
    </source>
</reference>
<comment type="subcellular location">
    <subcellularLocation>
        <location evidence="1 8">Cell outer membrane</location>
        <topology evidence="1 8">Multi-pass membrane protein</topology>
    </subcellularLocation>
</comment>
<feature type="domain" description="TonB-dependent receptor plug" evidence="12">
    <location>
        <begin position="29"/>
        <end position="126"/>
    </location>
</feature>
<dbReference type="CDD" id="cd01347">
    <property type="entry name" value="ligand_gated_channel"/>
    <property type="match status" value="1"/>
</dbReference>
<dbReference type="GO" id="GO:0009279">
    <property type="term" value="C:cell outer membrane"/>
    <property type="evidence" value="ECO:0007669"/>
    <property type="project" value="UniProtKB-SubCell"/>
</dbReference>
<evidence type="ECO:0000256" key="3">
    <source>
        <dbReference type="ARBA" id="ARBA00022452"/>
    </source>
</evidence>
<dbReference type="AlphaFoldDB" id="A0A1W1WQG3"/>
<keyword evidence="3 8" id="KW-1134">Transmembrane beta strand</keyword>
<dbReference type="InterPro" id="IPR039426">
    <property type="entry name" value="TonB-dep_rcpt-like"/>
</dbReference>
<gene>
    <name evidence="13" type="ORF">SAMN05660197_0214</name>
</gene>
<dbReference type="Proteomes" id="UP000192602">
    <property type="component" value="Unassembled WGS sequence"/>
</dbReference>
<evidence type="ECO:0000256" key="6">
    <source>
        <dbReference type="ARBA" id="ARBA00023136"/>
    </source>
</evidence>
<evidence type="ECO:0000256" key="2">
    <source>
        <dbReference type="ARBA" id="ARBA00022448"/>
    </source>
</evidence>
<dbReference type="EMBL" id="FWWZ01000001">
    <property type="protein sequence ID" value="SMC08462.1"/>
    <property type="molecule type" value="Genomic_DNA"/>
</dbReference>
<comment type="similarity">
    <text evidence="8 9">Belongs to the TonB-dependent receptor family.</text>
</comment>
<dbReference type="InterPro" id="IPR036942">
    <property type="entry name" value="Beta-barrel_TonB_sf"/>
</dbReference>
<keyword evidence="7 8" id="KW-0998">Cell outer membrane</keyword>
<dbReference type="Gene3D" id="2.40.170.20">
    <property type="entry name" value="TonB-dependent receptor, beta-barrel domain"/>
    <property type="match status" value="1"/>
</dbReference>
<accession>A0A1W1WQG3</accession>
<evidence type="ECO:0000256" key="4">
    <source>
        <dbReference type="ARBA" id="ARBA00022692"/>
    </source>
</evidence>
<dbReference type="RefSeq" id="WP_084274746.1">
    <property type="nucleotide sequence ID" value="NZ_AP026671.1"/>
</dbReference>
<dbReference type="GO" id="GO:0044718">
    <property type="term" value="P:siderophore transmembrane transport"/>
    <property type="evidence" value="ECO:0007669"/>
    <property type="project" value="TreeGrafter"/>
</dbReference>
<dbReference type="InterPro" id="IPR012910">
    <property type="entry name" value="Plug_dom"/>
</dbReference>